<keyword evidence="1" id="KW-0812">Transmembrane</keyword>
<reference evidence="3" key="2">
    <citation type="journal article" date="2011" name="Nucleic Acids Res.">
        <title>Insights into the evolution of Archaea and eukaryotic protein modifier systems revealed by the genome of a novel archaeal group.</title>
        <authorList>
            <person name="Nunoura T."/>
            <person name="Takaki Y."/>
            <person name="Kakuta J."/>
            <person name="Nishi S."/>
            <person name="Sugahara J."/>
            <person name="Kazama H."/>
            <person name="Chee G."/>
            <person name="Hattori M."/>
            <person name="Kanai A."/>
            <person name="Atomi H."/>
            <person name="Takai K."/>
            <person name="Takami H."/>
        </authorList>
    </citation>
    <scope>NUCLEOTIDE SEQUENCE</scope>
</reference>
<dbReference type="Pfam" id="PF00535">
    <property type="entry name" value="Glycos_transf_2"/>
    <property type="match status" value="1"/>
</dbReference>
<name>E6NA34_CALS0</name>
<proteinExistence type="predicted"/>
<dbReference type="SUPFAM" id="SSF53448">
    <property type="entry name" value="Nucleotide-diphospho-sugar transferases"/>
    <property type="match status" value="1"/>
</dbReference>
<gene>
    <name evidence="3" type="ORF">HGMM_F51A06C32</name>
</gene>
<feature type="transmembrane region" description="Helical" evidence="1">
    <location>
        <begin position="238"/>
        <end position="257"/>
    </location>
</feature>
<dbReference type="InterPro" id="IPR001173">
    <property type="entry name" value="Glyco_trans_2-like"/>
</dbReference>
<accession>E6NA34</accession>
<dbReference type="InterPro" id="IPR050834">
    <property type="entry name" value="Glycosyltransf_2"/>
</dbReference>
<dbReference type="EMBL" id="AP011887">
    <property type="protein sequence ID" value="BAJ49190.1"/>
    <property type="molecule type" value="Genomic_DNA"/>
</dbReference>
<feature type="domain" description="Glycosyltransferase 2-like" evidence="2">
    <location>
        <begin position="2"/>
        <end position="166"/>
    </location>
</feature>
<dbReference type="PANTHER" id="PTHR43685:SF2">
    <property type="entry name" value="GLYCOSYLTRANSFERASE 2-LIKE DOMAIN-CONTAINING PROTEIN"/>
    <property type="match status" value="1"/>
</dbReference>
<keyword evidence="1" id="KW-0472">Membrane</keyword>
<dbReference type="Gene3D" id="3.90.550.10">
    <property type="entry name" value="Spore Coat Polysaccharide Biosynthesis Protein SpsA, Chain A"/>
    <property type="match status" value="1"/>
</dbReference>
<evidence type="ECO:0000256" key="1">
    <source>
        <dbReference type="SAM" id="Phobius"/>
    </source>
</evidence>
<dbReference type="PANTHER" id="PTHR43685">
    <property type="entry name" value="GLYCOSYLTRANSFERASE"/>
    <property type="match status" value="1"/>
</dbReference>
<evidence type="ECO:0000313" key="3">
    <source>
        <dbReference type="EMBL" id="BAJ49190.1"/>
    </source>
</evidence>
<evidence type="ECO:0000259" key="2">
    <source>
        <dbReference type="Pfam" id="PF00535"/>
    </source>
</evidence>
<dbReference type="AlphaFoldDB" id="E6NA34"/>
<organism evidence="3">
    <name type="scientific">Caldiarchaeum subterraneum</name>
    <dbReference type="NCBI Taxonomy" id="311458"/>
    <lineage>
        <taxon>Archaea</taxon>
        <taxon>Nitrososphaerota</taxon>
        <taxon>Candidatus Caldarchaeales</taxon>
        <taxon>Candidatus Caldarchaeaceae</taxon>
        <taxon>Candidatus Caldarchaeum</taxon>
    </lineage>
</organism>
<keyword evidence="1" id="KW-1133">Transmembrane helix</keyword>
<sequence length="306" mass="34536">MSFVILTRNSSRTIRDCLDGLAELSVVVGDVVVVDGGSVDGTLEIVSEYRGFFPMKVLSDEGRGLGYARDVGWRATSSPYVVMLDSDVVVNKDFVSEAVDLMERDSKLGGVAAKLKPVIKYGGWSSVFQAKNLAIHLHLDDPCYPAEAVALHTGCTMFRRSALEKVGGFDHFFRLAKEDSDISFRLRKAGYRLAFLPHVAIHLERPRFWKTNFRYGRSYVHIAVKHPDMAPLFTLKNIILTVALFIPPLQVLIYLHYLRRYLKLYDLTMVEKIVLPFIETVRQAVRTAGMFYEFLLGLVRPGEVRG</sequence>
<reference evidence="3" key="1">
    <citation type="journal article" date="2005" name="Environ. Microbiol.">
        <title>Genetic and functional properties of uncultivated thermophilic crenarchaeotes from a subsurface gold mine as revealed by analysis of genome fragments.</title>
        <authorList>
            <person name="Nunoura T."/>
            <person name="Hirayama H."/>
            <person name="Takami H."/>
            <person name="Oida H."/>
            <person name="Nishi S."/>
            <person name="Shimamura S."/>
            <person name="Suzuki Y."/>
            <person name="Inagaki F."/>
            <person name="Takai K."/>
            <person name="Nealson K.H."/>
            <person name="Horikoshi K."/>
        </authorList>
    </citation>
    <scope>NUCLEOTIDE SEQUENCE</scope>
</reference>
<protein>
    <recommendedName>
        <fullName evidence="2">Glycosyltransferase 2-like domain-containing protein</fullName>
    </recommendedName>
</protein>
<dbReference type="InterPro" id="IPR029044">
    <property type="entry name" value="Nucleotide-diphossugar_trans"/>
</dbReference>